<dbReference type="EMBL" id="WFKQ01000001">
    <property type="protein sequence ID" value="MUG31350.1"/>
    <property type="molecule type" value="Genomic_DNA"/>
</dbReference>
<dbReference type="AlphaFoldDB" id="A0A844LY66"/>
<evidence type="ECO:0000313" key="1">
    <source>
        <dbReference type="EMBL" id="MUG31350.1"/>
    </source>
</evidence>
<gene>
    <name evidence="1" type="ORF">GB996_00895</name>
</gene>
<dbReference type="Proteomes" id="UP000442109">
    <property type="component" value="Unassembled WGS sequence"/>
</dbReference>
<dbReference type="Gene3D" id="3.40.50.1240">
    <property type="entry name" value="Phosphoglycerate mutase-like"/>
    <property type="match status" value="1"/>
</dbReference>
<dbReference type="GO" id="GO:0016791">
    <property type="term" value="F:phosphatase activity"/>
    <property type="evidence" value="ECO:0007669"/>
    <property type="project" value="TreeGrafter"/>
</dbReference>
<dbReference type="SUPFAM" id="SSF53254">
    <property type="entry name" value="Phosphoglycerate mutase-like"/>
    <property type="match status" value="1"/>
</dbReference>
<dbReference type="SMART" id="SM00855">
    <property type="entry name" value="PGAM"/>
    <property type="match status" value="1"/>
</dbReference>
<dbReference type="Pfam" id="PF00300">
    <property type="entry name" value="His_Phos_1"/>
    <property type="match status" value="2"/>
</dbReference>
<proteinExistence type="predicted"/>
<dbReference type="CDD" id="cd07067">
    <property type="entry name" value="HP_PGM_like"/>
    <property type="match status" value="1"/>
</dbReference>
<dbReference type="PANTHER" id="PTHR48100">
    <property type="entry name" value="BROAD-SPECIFICITY PHOSPHATASE YOR283W-RELATED"/>
    <property type="match status" value="1"/>
</dbReference>
<comment type="caution">
    <text evidence="1">The sequence shown here is derived from an EMBL/GenBank/DDBJ whole genome shotgun (WGS) entry which is preliminary data.</text>
</comment>
<reference evidence="1 2" key="1">
    <citation type="journal article" date="2019" name="PLoS ONE">
        <title>Pup mortality in New Zealand sea lions (Phocarctos hookeri) at Enderby Island, Auckland Islands, 2013-18.</title>
        <authorList>
            <person name="Michael S.A."/>
            <person name="Hayman D.T.S."/>
            <person name="Gray R."/>
            <person name="Zhang J."/>
            <person name="Rogers L."/>
            <person name="Roe W.D."/>
        </authorList>
    </citation>
    <scope>NUCLEOTIDE SEQUENCE [LARGE SCALE GENOMIC DNA]</scope>
    <source>
        <strain evidence="1 2">SM868</strain>
    </source>
</reference>
<keyword evidence="2" id="KW-1185">Reference proteome</keyword>
<dbReference type="InterPro" id="IPR050275">
    <property type="entry name" value="PGM_Phosphatase"/>
</dbReference>
<dbReference type="PANTHER" id="PTHR48100:SF1">
    <property type="entry name" value="HISTIDINE PHOSPHATASE FAMILY PROTEIN-RELATED"/>
    <property type="match status" value="1"/>
</dbReference>
<accession>A0A844LY66</accession>
<sequence length="244" mass="26947">MTTLLFARHGQASFGQRNYDQLSELGAKQAACLGSQYAKAQRKIDAIVTGSLSRQQDSATHFLSAYQAGYPDAAQLQPTLIEGFNEFNHTDVFVKYNPEFSTEVGLLTAIASAPVPKVRLAELFNEAMLRWHSGNHDEEYLESWPQFNQRVQQALQHVVELTQHKQANTALIFTSGGVIAAITAHLLGQSSATAYSINRSLINTGVTSVVVKSTPSDTPPKLRLLSLNEHSHLYQQGQDLLTWH</sequence>
<protein>
    <submittedName>
        <fullName evidence="1">Histidine phosphatase family protein</fullName>
    </submittedName>
</protein>
<name>A0A844LY66_9GAMM</name>
<dbReference type="InterPro" id="IPR013078">
    <property type="entry name" value="His_Pase_superF_clade-1"/>
</dbReference>
<dbReference type="OrthoDB" id="280692at2"/>
<dbReference type="InterPro" id="IPR029033">
    <property type="entry name" value="His_PPase_superfam"/>
</dbReference>
<dbReference type="GO" id="GO:0005737">
    <property type="term" value="C:cytoplasm"/>
    <property type="evidence" value="ECO:0007669"/>
    <property type="project" value="TreeGrafter"/>
</dbReference>
<organism evidence="1 2">
    <name type="scientific">Psychrobacter sanguinis</name>
    <dbReference type="NCBI Taxonomy" id="861445"/>
    <lineage>
        <taxon>Bacteria</taxon>
        <taxon>Pseudomonadati</taxon>
        <taxon>Pseudomonadota</taxon>
        <taxon>Gammaproteobacteria</taxon>
        <taxon>Moraxellales</taxon>
        <taxon>Moraxellaceae</taxon>
        <taxon>Psychrobacter</taxon>
    </lineage>
</organism>
<evidence type="ECO:0000313" key="2">
    <source>
        <dbReference type="Proteomes" id="UP000442109"/>
    </source>
</evidence>
<dbReference type="RefSeq" id="WP_155586595.1">
    <property type="nucleotide sequence ID" value="NZ_WFKQ01000001.1"/>
</dbReference>